<dbReference type="PANTHER" id="PTHR36573">
    <property type="entry name" value="INTERMEMBRANE PHOSPHOLIPID TRANSPORT SYSTEM BINDING PROTEIN MLAC"/>
    <property type="match status" value="1"/>
</dbReference>
<sequence>MKLRKTISTICYGVMLLITMSPVVRAAETPGTLVMETIDRGLVVLKDPSLKGREKSDERRQRLWKEISPIFNFEEMSKRALGQHWKKRSPEEKKEFVELFTNILKDAYIGKTDTYSGEKIVFVKEKQDEKDYASVQTKIITNTGAVVLVEYRMLSNAGKWKIYDVIIEGVSLVNNYRSQFSNILMKSPYEELVQKIKGKTGKEKT</sequence>
<dbReference type="Pfam" id="PF05494">
    <property type="entry name" value="MlaC"/>
    <property type="match status" value="1"/>
</dbReference>
<reference evidence="2 3" key="1">
    <citation type="journal article" date="2013" name="BMC Microbiol.">
        <title>Identification of the type II cytochrome c maturation pathway in anammox bacteria by comparative genomics.</title>
        <authorList>
            <person name="Ferousi C."/>
            <person name="Speth D.R."/>
            <person name="Reimann J."/>
            <person name="Op den Camp H.J."/>
            <person name="Allen J.W."/>
            <person name="Keltjens J.T."/>
            <person name="Jetten M.S."/>
        </authorList>
    </citation>
    <scope>NUCLEOTIDE SEQUENCE [LARGE SCALE GENOMIC DNA]</scope>
    <source>
        <strain evidence="2">RU1</strain>
    </source>
</reference>
<keyword evidence="1" id="KW-0732">Signal</keyword>
<accession>A0A0M2UYW6</accession>
<feature type="chain" id="PRO_5005644284" evidence="1">
    <location>
        <begin position="27"/>
        <end position="205"/>
    </location>
</feature>
<dbReference type="Gene3D" id="3.10.450.710">
    <property type="entry name" value="Tgt2/MlaC"/>
    <property type="match status" value="1"/>
</dbReference>
<feature type="signal peptide" evidence="1">
    <location>
        <begin position="1"/>
        <end position="26"/>
    </location>
</feature>
<evidence type="ECO:0000313" key="2">
    <source>
        <dbReference type="EMBL" id="KKO19654.1"/>
    </source>
</evidence>
<dbReference type="PATRIC" id="fig|380242.3.peg.2013"/>
<dbReference type="EMBL" id="LAQJ01000170">
    <property type="protein sequence ID" value="KKO19654.1"/>
    <property type="molecule type" value="Genomic_DNA"/>
</dbReference>
<organism evidence="2 3">
    <name type="scientific">Candidatus Brocadia fulgida</name>
    <dbReference type="NCBI Taxonomy" id="380242"/>
    <lineage>
        <taxon>Bacteria</taxon>
        <taxon>Pseudomonadati</taxon>
        <taxon>Planctomycetota</taxon>
        <taxon>Candidatus Brocadiia</taxon>
        <taxon>Candidatus Brocadiales</taxon>
        <taxon>Candidatus Brocadiaceae</taxon>
        <taxon>Candidatus Brocadia</taxon>
    </lineage>
</organism>
<dbReference type="InterPro" id="IPR042245">
    <property type="entry name" value="Tgt2/MlaC_sf"/>
</dbReference>
<dbReference type="InterPro" id="IPR008869">
    <property type="entry name" value="MlaC/ttg2D"/>
</dbReference>
<dbReference type="PIRSF" id="PIRSF004649">
    <property type="entry name" value="MlaC"/>
    <property type="match status" value="1"/>
</dbReference>
<name>A0A0M2UYW6_9BACT</name>
<comment type="caution">
    <text evidence="2">The sequence shown here is derived from an EMBL/GenBank/DDBJ whole genome shotgun (WGS) entry which is preliminary data.</text>
</comment>
<gene>
    <name evidence="2" type="ORF">BROFUL_01632</name>
</gene>
<evidence type="ECO:0000313" key="3">
    <source>
        <dbReference type="Proteomes" id="UP000034954"/>
    </source>
</evidence>
<dbReference type="AlphaFoldDB" id="A0A0M2UYW6"/>
<keyword evidence="3" id="KW-1185">Reference proteome</keyword>
<dbReference type="Proteomes" id="UP000034954">
    <property type="component" value="Unassembled WGS sequence"/>
</dbReference>
<dbReference type="PANTHER" id="PTHR36573:SF1">
    <property type="entry name" value="INTERMEMBRANE PHOSPHOLIPID TRANSPORT SYSTEM BINDING PROTEIN MLAC"/>
    <property type="match status" value="1"/>
</dbReference>
<proteinExistence type="predicted"/>
<evidence type="ECO:0000256" key="1">
    <source>
        <dbReference type="SAM" id="SignalP"/>
    </source>
</evidence>
<protein>
    <submittedName>
        <fullName evidence="2">Uncharacterized protein</fullName>
    </submittedName>
</protein>